<dbReference type="EMBL" id="SMAF01000001">
    <property type="protein sequence ID" value="TCT01408.1"/>
    <property type="molecule type" value="Genomic_DNA"/>
</dbReference>
<dbReference type="Proteomes" id="UP000294599">
    <property type="component" value="Unassembled WGS sequence"/>
</dbReference>
<name>A0A4V2UWY3_9GAMM</name>
<keyword evidence="3" id="KW-1185">Reference proteome</keyword>
<gene>
    <name evidence="2" type="ORF">EDC25_101276</name>
</gene>
<evidence type="ECO:0000313" key="2">
    <source>
        <dbReference type="EMBL" id="TCT01408.1"/>
    </source>
</evidence>
<feature type="compositionally biased region" description="Basic and acidic residues" evidence="1">
    <location>
        <begin position="124"/>
        <end position="138"/>
    </location>
</feature>
<reference evidence="2 3" key="1">
    <citation type="submission" date="2019-03" db="EMBL/GenBank/DDBJ databases">
        <title>Genomic Encyclopedia of Type Strains, Phase IV (KMG-IV): sequencing the most valuable type-strain genomes for metagenomic binning, comparative biology and taxonomic classification.</title>
        <authorList>
            <person name="Goeker M."/>
        </authorList>
    </citation>
    <scope>NUCLEOTIDE SEQUENCE [LARGE SCALE GENOMIC DNA]</scope>
    <source>
        <strain evidence="2 3">DSM 21944</strain>
    </source>
</reference>
<comment type="caution">
    <text evidence="2">The sequence shown here is derived from an EMBL/GenBank/DDBJ whole genome shotgun (WGS) entry which is preliminary data.</text>
</comment>
<dbReference type="AlphaFoldDB" id="A0A4V2UWY3"/>
<organism evidence="2 3">
    <name type="scientific">Pseudofulvimonas gallinarii</name>
    <dbReference type="NCBI Taxonomy" id="634155"/>
    <lineage>
        <taxon>Bacteria</taxon>
        <taxon>Pseudomonadati</taxon>
        <taxon>Pseudomonadota</taxon>
        <taxon>Gammaproteobacteria</taxon>
        <taxon>Lysobacterales</taxon>
        <taxon>Rhodanobacteraceae</taxon>
        <taxon>Pseudofulvimonas</taxon>
    </lineage>
</organism>
<evidence type="ECO:0000313" key="3">
    <source>
        <dbReference type="Proteomes" id="UP000294599"/>
    </source>
</evidence>
<feature type="region of interest" description="Disordered" evidence="1">
    <location>
        <begin position="1"/>
        <end position="206"/>
    </location>
</feature>
<protein>
    <submittedName>
        <fullName evidence="2">Uncharacterized protein</fullName>
    </submittedName>
</protein>
<accession>A0A4V2UWY3</accession>
<proteinExistence type="predicted"/>
<sequence>MGPQGPVFVSGRAGRARSHAGFDTKAGCRSGRRSRPQGAVHGWTAFIPPSPPQTGMGPQGPVFVSGRAGRARRHAGFDTKAGCRSGRRSRPQGAVHGWTAFIPPSPPQTGMGPQGPVFVSGRAGRREATWGSTRRPDAAVDGAAARRARSTDGPRSSHPLRHRREWARKGPFSFLVERGGGKPRGARHEGRLPQWTAQPPAGRGPRMDRVHPTLSATDGNGPARARFRFWSSGAAGSHAGLDRRPAAVVDGAVARRARSRRHRVQLSAARHDSMGGPLRPVHLAAA</sequence>
<evidence type="ECO:0000256" key="1">
    <source>
        <dbReference type="SAM" id="MobiDB-lite"/>
    </source>
</evidence>
<feature type="region of interest" description="Disordered" evidence="1">
    <location>
        <begin position="261"/>
        <end position="286"/>
    </location>
</feature>